<keyword evidence="1" id="KW-1133">Transmembrane helix</keyword>
<keyword evidence="1" id="KW-0812">Transmembrane</keyword>
<dbReference type="Pfam" id="PF13399">
    <property type="entry name" value="LytR_C"/>
    <property type="match status" value="1"/>
</dbReference>
<dbReference type="Proteomes" id="UP000034617">
    <property type="component" value="Unassembled WGS sequence"/>
</dbReference>
<protein>
    <recommendedName>
        <fullName evidence="2">LytR/CpsA/Psr regulator C-terminal domain-containing protein</fullName>
    </recommendedName>
</protein>
<sequence length="245" mass="26194">MKLPKLPKLSLPPAVWIVLIVALLTVSVGTGIYFYRRAMTAEAIIKDPQKLGKEDAKRLVESLRKLMELPADEEPTIATVADASKLKDQPFFANSQNGDRVIVYTKARKAILYRPSTNKIIDVAPVSLGENQGQSSAEETPAPPAPPALPMMEGTVVVLNGTAVAGITKKVEDGLKAEMPGLTFGDRDNAVRKNYEKTIVIDAKGGKQELARAIARSLVAGLSGLPEGEATPSADIVIIVGEDKK</sequence>
<accession>A0A0G1GM81</accession>
<reference evidence="3 4" key="1">
    <citation type="journal article" date="2015" name="Nature">
        <title>rRNA introns, odd ribosomes, and small enigmatic genomes across a large radiation of phyla.</title>
        <authorList>
            <person name="Brown C.T."/>
            <person name="Hug L.A."/>
            <person name="Thomas B.C."/>
            <person name="Sharon I."/>
            <person name="Castelle C.J."/>
            <person name="Singh A."/>
            <person name="Wilkins M.J."/>
            <person name="Williams K.H."/>
            <person name="Banfield J.F."/>
        </authorList>
    </citation>
    <scope>NUCLEOTIDE SEQUENCE [LARGE SCALE GENOMIC DNA]</scope>
</reference>
<evidence type="ECO:0000313" key="3">
    <source>
        <dbReference type="EMBL" id="KKT36066.1"/>
    </source>
</evidence>
<evidence type="ECO:0000256" key="1">
    <source>
        <dbReference type="SAM" id="Phobius"/>
    </source>
</evidence>
<dbReference type="PATRIC" id="fig|1618447.3.peg.968"/>
<proteinExistence type="predicted"/>
<gene>
    <name evidence="3" type="ORF">UW22_C0045G0016</name>
</gene>
<name>A0A0G1GM81_9BACT</name>
<dbReference type="Gene3D" id="3.30.70.2390">
    <property type="match status" value="1"/>
</dbReference>
<dbReference type="AlphaFoldDB" id="A0A0G1GM81"/>
<feature type="transmembrane region" description="Helical" evidence="1">
    <location>
        <begin position="14"/>
        <end position="35"/>
    </location>
</feature>
<evidence type="ECO:0000259" key="2">
    <source>
        <dbReference type="Pfam" id="PF13399"/>
    </source>
</evidence>
<comment type="caution">
    <text evidence="3">The sequence shown here is derived from an EMBL/GenBank/DDBJ whole genome shotgun (WGS) entry which is preliminary data.</text>
</comment>
<dbReference type="EMBL" id="LCHM01000045">
    <property type="protein sequence ID" value="KKT36066.1"/>
    <property type="molecule type" value="Genomic_DNA"/>
</dbReference>
<dbReference type="InterPro" id="IPR027381">
    <property type="entry name" value="LytR/CpsA/Psr_C"/>
</dbReference>
<feature type="domain" description="LytR/CpsA/Psr regulator C-terminal" evidence="2">
    <location>
        <begin position="155"/>
        <end position="243"/>
    </location>
</feature>
<evidence type="ECO:0000313" key="4">
    <source>
        <dbReference type="Proteomes" id="UP000034617"/>
    </source>
</evidence>
<keyword evidence="1" id="KW-0472">Membrane</keyword>
<organism evidence="3 4">
    <name type="scientific">Candidatus Gottesmanbacteria bacterium GW2011_GWB1_44_11c</name>
    <dbReference type="NCBI Taxonomy" id="1618447"/>
    <lineage>
        <taxon>Bacteria</taxon>
        <taxon>Candidatus Gottesmaniibacteriota</taxon>
    </lineage>
</organism>